<dbReference type="GO" id="GO:0004252">
    <property type="term" value="F:serine-type endopeptidase activity"/>
    <property type="evidence" value="ECO:0007669"/>
    <property type="project" value="TreeGrafter"/>
</dbReference>
<sequence>MRAARVTAPHRGDVRCFTVGAPRARLASVKSEHLPLLNSVSAPAVHPDGSRAVVSVTRPDFNADAYVGQLWTVPLGPNPADPNPTGPNPADPNAADGDAKDQDPMDQGRRPRRLTRGFRDTAPDFSPDGRILGFLRAAAGGKPQLYVVEATGGEPQPLTDAPLGVSSFAWSPDSRAVVFGARNPEEGRYGSVDGVGAGSEDARLITDFQYRMNGTGYTADKPLQLFLVEVPQLDAEPRVAPTGRALKALGAAPADSAEQAASPLPAARQLTTGGADHNGASFSADGGTIYFTAALHEGRDSDLASGIYAVPTAGGEPQAVMPANTGRQTVSAVRQSADGQWLFFLAQDLGASGRDFVARNTALYAMPAAGGDATVLSDVETVDLSGGSRIELRGAAGALVLNNARGTVELHEFGATGGHSVHMEGNRVVTGAAEGGGALVVSFSDASTAGDVAVLGGGQLRRVTDFSAPLRSVAGITEPQELTLPSADGYPVHGWLVRPAGPGPHPVLLNIHGGPFAQFNVALFDEAQVYAGAGYAVLMCNPRGSAGYGQDHGRSIKERMGTVDMQDVLAFLDGAVAKFEELDAGNVGIMGGSYGGYLTAWTISHDHRFRAAIVERGFLDPVSFTGSSDIGWFFGDEYTGTSAEVVAAQSPMARVQHVRTPSLVIHSEEDLRCPVEQGQRYFTALKQLGVETGFLVFPGENHELSRSGTPHHRKQRFDEILKWWARYLPTAGNPGTRP</sequence>
<dbReference type="InterPro" id="IPR011042">
    <property type="entry name" value="6-blade_b-propeller_TolB-like"/>
</dbReference>
<keyword evidence="2" id="KW-0720">Serine protease</keyword>
<evidence type="ECO:0000259" key="4">
    <source>
        <dbReference type="Pfam" id="PF00326"/>
    </source>
</evidence>
<comment type="caution">
    <text evidence="5">The sequence shown here is derived from an EMBL/GenBank/DDBJ whole genome shotgun (WGS) entry which is preliminary data.</text>
</comment>
<evidence type="ECO:0000256" key="1">
    <source>
        <dbReference type="ARBA" id="ARBA00022801"/>
    </source>
</evidence>
<name>A0A495FM01_9MICC</name>
<feature type="compositionally biased region" description="Pro residues" evidence="3">
    <location>
        <begin position="76"/>
        <end position="90"/>
    </location>
</feature>
<dbReference type="Gene3D" id="3.40.50.1820">
    <property type="entry name" value="alpha/beta hydrolase"/>
    <property type="match status" value="1"/>
</dbReference>
<keyword evidence="5" id="KW-0031">Aminopeptidase</keyword>
<accession>A0A495FM01</accession>
<dbReference type="InterPro" id="IPR011659">
    <property type="entry name" value="WD40"/>
</dbReference>
<dbReference type="PANTHER" id="PTHR42776">
    <property type="entry name" value="SERINE PEPTIDASE S9 FAMILY MEMBER"/>
    <property type="match status" value="1"/>
</dbReference>
<reference evidence="5 6" key="1">
    <citation type="submission" date="2018-10" db="EMBL/GenBank/DDBJ databases">
        <title>Genomic Encyclopedia of Type Strains, Phase IV (KMG-IV): sequencing the most valuable type-strain genomes for metagenomic binning, comparative biology and taxonomic classification.</title>
        <authorList>
            <person name="Goeker M."/>
        </authorList>
    </citation>
    <scope>NUCLEOTIDE SEQUENCE [LARGE SCALE GENOMIC DNA]</scope>
    <source>
        <strain evidence="5 6">DSM 25586</strain>
    </source>
</reference>
<dbReference type="InterPro" id="IPR001375">
    <property type="entry name" value="Peptidase_S9_cat"/>
</dbReference>
<dbReference type="InterPro" id="IPR029058">
    <property type="entry name" value="AB_hydrolase_fold"/>
</dbReference>
<feature type="region of interest" description="Disordered" evidence="3">
    <location>
        <begin position="72"/>
        <end position="122"/>
    </location>
</feature>
<dbReference type="Pfam" id="PF07676">
    <property type="entry name" value="PD40"/>
    <property type="match status" value="2"/>
</dbReference>
<dbReference type="PANTHER" id="PTHR42776:SF27">
    <property type="entry name" value="DIPEPTIDYL PEPTIDASE FAMILY MEMBER 6"/>
    <property type="match status" value="1"/>
</dbReference>
<dbReference type="Proteomes" id="UP000276055">
    <property type="component" value="Unassembled WGS sequence"/>
</dbReference>
<proteinExistence type="predicted"/>
<evidence type="ECO:0000313" key="5">
    <source>
        <dbReference type="EMBL" id="RKR30268.1"/>
    </source>
</evidence>
<dbReference type="Gene3D" id="2.120.10.30">
    <property type="entry name" value="TolB, C-terminal domain"/>
    <property type="match status" value="2"/>
</dbReference>
<keyword evidence="1" id="KW-0378">Hydrolase</keyword>
<protein>
    <submittedName>
        <fullName evidence="5">Dipeptidyl aminopeptidase/acylaminoacyl peptidase</fullName>
    </submittedName>
</protein>
<feature type="domain" description="Peptidase S9 prolyl oligopeptidase catalytic" evidence="4">
    <location>
        <begin position="526"/>
        <end position="728"/>
    </location>
</feature>
<keyword evidence="5" id="KW-0645">Protease</keyword>
<dbReference type="SUPFAM" id="SSF82171">
    <property type="entry name" value="DPP6 N-terminal domain-like"/>
    <property type="match status" value="1"/>
</dbReference>
<feature type="compositionally biased region" description="Basic and acidic residues" evidence="3">
    <location>
        <begin position="97"/>
        <end position="109"/>
    </location>
</feature>
<dbReference type="Pfam" id="PF00326">
    <property type="entry name" value="Peptidase_S9"/>
    <property type="match status" value="1"/>
</dbReference>
<evidence type="ECO:0000256" key="2">
    <source>
        <dbReference type="ARBA" id="ARBA00022825"/>
    </source>
</evidence>
<dbReference type="SUPFAM" id="SSF53474">
    <property type="entry name" value="alpha/beta-Hydrolases"/>
    <property type="match status" value="1"/>
</dbReference>
<evidence type="ECO:0000256" key="3">
    <source>
        <dbReference type="SAM" id="MobiDB-lite"/>
    </source>
</evidence>
<dbReference type="EMBL" id="RBIR01000001">
    <property type="protein sequence ID" value="RKR30268.1"/>
    <property type="molecule type" value="Genomic_DNA"/>
</dbReference>
<evidence type="ECO:0000313" key="6">
    <source>
        <dbReference type="Proteomes" id="UP000276055"/>
    </source>
</evidence>
<gene>
    <name evidence="5" type="ORF">C8D78_0592</name>
</gene>
<organism evidence="5 6">
    <name type="scientific">Arthrobacter oryzae</name>
    <dbReference type="NCBI Taxonomy" id="409290"/>
    <lineage>
        <taxon>Bacteria</taxon>
        <taxon>Bacillati</taxon>
        <taxon>Actinomycetota</taxon>
        <taxon>Actinomycetes</taxon>
        <taxon>Micrococcales</taxon>
        <taxon>Micrococcaceae</taxon>
        <taxon>Arthrobacter</taxon>
    </lineage>
</organism>
<dbReference type="AlphaFoldDB" id="A0A495FM01"/>
<dbReference type="GO" id="GO:0004177">
    <property type="term" value="F:aminopeptidase activity"/>
    <property type="evidence" value="ECO:0007669"/>
    <property type="project" value="UniProtKB-KW"/>
</dbReference>
<dbReference type="GO" id="GO:0006508">
    <property type="term" value="P:proteolysis"/>
    <property type="evidence" value="ECO:0007669"/>
    <property type="project" value="InterPro"/>
</dbReference>